<keyword evidence="2" id="KW-1185">Reference proteome</keyword>
<protein>
    <submittedName>
        <fullName evidence="1">Uncharacterized protein</fullName>
    </submittedName>
</protein>
<gene>
    <name evidence="1" type="ORF">C2845_PM04G13010</name>
</gene>
<dbReference type="EMBL" id="PQIB02000011">
    <property type="protein sequence ID" value="RLM86670.1"/>
    <property type="molecule type" value="Genomic_DNA"/>
</dbReference>
<accession>A0A3L6QS70</accession>
<name>A0A3L6QS70_PANMI</name>
<organism evidence="1 2">
    <name type="scientific">Panicum miliaceum</name>
    <name type="common">Proso millet</name>
    <name type="synonym">Broomcorn millet</name>
    <dbReference type="NCBI Taxonomy" id="4540"/>
    <lineage>
        <taxon>Eukaryota</taxon>
        <taxon>Viridiplantae</taxon>
        <taxon>Streptophyta</taxon>
        <taxon>Embryophyta</taxon>
        <taxon>Tracheophyta</taxon>
        <taxon>Spermatophyta</taxon>
        <taxon>Magnoliopsida</taxon>
        <taxon>Liliopsida</taxon>
        <taxon>Poales</taxon>
        <taxon>Poaceae</taxon>
        <taxon>PACMAD clade</taxon>
        <taxon>Panicoideae</taxon>
        <taxon>Panicodae</taxon>
        <taxon>Paniceae</taxon>
        <taxon>Panicinae</taxon>
        <taxon>Panicum</taxon>
        <taxon>Panicum sect. Panicum</taxon>
    </lineage>
</organism>
<dbReference type="Proteomes" id="UP000275267">
    <property type="component" value="Unassembled WGS sequence"/>
</dbReference>
<proteinExistence type="predicted"/>
<evidence type="ECO:0000313" key="1">
    <source>
        <dbReference type="EMBL" id="RLM86670.1"/>
    </source>
</evidence>
<evidence type="ECO:0000313" key="2">
    <source>
        <dbReference type="Proteomes" id="UP000275267"/>
    </source>
</evidence>
<comment type="caution">
    <text evidence="1">The sequence shown here is derived from an EMBL/GenBank/DDBJ whole genome shotgun (WGS) entry which is preliminary data.</text>
</comment>
<sequence length="167" mass="18219">MPARLVSVVCPRRGVPGSRAASCRRGRAEQTRVVSGIDQGHCSRRELLGKFSNGAQGITRPCFHKGKMRTKLRKAGMGASQKLDRKSCASSWQTGSRVGMVAAGASQLAQAYKTDQGGGHHDVHRMELNWRIFEDRCMDALQAVQESKTEVRLPKMACGEPELPSLA</sequence>
<reference evidence="2" key="1">
    <citation type="journal article" date="2019" name="Nat. Commun.">
        <title>The genome of broomcorn millet.</title>
        <authorList>
            <person name="Zou C."/>
            <person name="Miki D."/>
            <person name="Li D."/>
            <person name="Tang Q."/>
            <person name="Xiao L."/>
            <person name="Rajput S."/>
            <person name="Deng P."/>
            <person name="Jia W."/>
            <person name="Huang R."/>
            <person name="Zhang M."/>
            <person name="Sun Y."/>
            <person name="Hu J."/>
            <person name="Fu X."/>
            <person name="Schnable P.S."/>
            <person name="Li F."/>
            <person name="Zhang H."/>
            <person name="Feng B."/>
            <person name="Zhu X."/>
            <person name="Liu R."/>
            <person name="Schnable J.C."/>
            <person name="Zhu J.-K."/>
            <person name="Zhang H."/>
        </authorList>
    </citation>
    <scope>NUCLEOTIDE SEQUENCE [LARGE SCALE GENOMIC DNA]</scope>
</reference>
<dbReference type="AlphaFoldDB" id="A0A3L6QS70"/>